<comment type="caution">
    <text evidence="1">The sequence shown here is derived from an EMBL/GenBank/DDBJ whole genome shotgun (WGS) entry which is preliminary data.</text>
</comment>
<reference evidence="1 2" key="1">
    <citation type="submission" date="2018-09" db="EMBL/GenBank/DDBJ databases">
        <title>Genomic Encyclopedia of Archaeal and Bacterial Type Strains, Phase II (KMG-II): from individual species to whole genera.</title>
        <authorList>
            <person name="Goeker M."/>
        </authorList>
    </citation>
    <scope>NUCLEOTIDE SEQUENCE [LARGE SCALE GENOMIC DNA]</scope>
    <source>
        <strain evidence="1 2">DSM 26283</strain>
    </source>
</reference>
<gene>
    <name evidence="1" type="ORF">BXY80_0076</name>
</gene>
<keyword evidence="1" id="KW-0808">Transferase</keyword>
<proteinExistence type="predicted"/>
<organism evidence="1 2">
    <name type="scientific">Ichthyenterobacterium magnum</name>
    <dbReference type="NCBI Taxonomy" id="1230530"/>
    <lineage>
        <taxon>Bacteria</taxon>
        <taxon>Pseudomonadati</taxon>
        <taxon>Bacteroidota</taxon>
        <taxon>Flavobacteriia</taxon>
        <taxon>Flavobacteriales</taxon>
        <taxon>Flavobacteriaceae</taxon>
        <taxon>Ichthyenterobacterium</taxon>
    </lineage>
</organism>
<dbReference type="Pfam" id="PF13578">
    <property type="entry name" value="Methyltransf_24"/>
    <property type="match status" value="1"/>
</dbReference>
<name>A0A420DUN0_9FLAO</name>
<dbReference type="EMBL" id="RAQJ01000001">
    <property type="protein sequence ID" value="RKE98011.1"/>
    <property type="molecule type" value="Genomic_DNA"/>
</dbReference>
<keyword evidence="2" id="KW-1185">Reference proteome</keyword>
<sequence length="271" mass="31642">MTLKLKKCAGLNFQKNLNLSHVYQIIEYIKFLFKSTNQHGVHSPFVYHLITKCFYDKYNYPEYSALKKYREALYKNHKTITVNDTGAGSRTFKSNSRKISQIAKTAGTSSKRVRLLYRLVNYLSIKQILELGTSVGLGTSALRYGKKVITIEACQETSNVAQQNLNSNTIDFRVNTFEKELPLLKDKIFDLVFIDGNHQKEATLSYFNQLIEQTHNDSVFIFDDIHWSKEMAEAWEIIKQHHKVTLTIDTFFWGFVFFRKEQAKEHFIVRV</sequence>
<dbReference type="Proteomes" id="UP000284892">
    <property type="component" value="Unassembled WGS sequence"/>
</dbReference>
<protein>
    <submittedName>
        <fullName evidence="1">Methyltransferase family protein</fullName>
    </submittedName>
</protein>
<dbReference type="InterPro" id="IPR029063">
    <property type="entry name" value="SAM-dependent_MTases_sf"/>
</dbReference>
<dbReference type="OrthoDB" id="5464618at2"/>
<dbReference type="Gene3D" id="3.40.50.150">
    <property type="entry name" value="Vaccinia Virus protein VP39"/>
    <property type="match status" value="1"/>
</dbReference>
<dbReference type="GO" id="GO:0008168">
    <property type="term" value="F:methyltransferase activity"/>
    <property type="evidence" value="ECO:0007669"/>
    <property type="project" value="UniProtKB-KW"/>
</dbReference>
<evidence type="ECO:0000313" key="1">
    <source>
        <dbReference type="EMBL" id="RKE98011.1"/>
    </source>
</evidence>
<evidence type="ECO:0000313" key="2">
    <source>
        <dbReference type="Proteomes" id="UP000284892"/>
    </source>
</evidence>
<dbReference type="SUPFAM" id="SSF53335">
    <property type="entry name" value="S-adenosyl-L-methionine-dependent methyltransferases"/>
    <property type="match status" value="1"/>
</dbReference>
<keyword evidence="1" id="KW-0489">Methyltransferase</keyword>
<dbReference type="AlphaFoldDB" id="A0A420DUN0"/>
<accession>A0A420DUN0</accession>
<dbReference type="GO" id="GO:0032259">
    <property type="term" value="P:methylation"/>
    <property type="evidence" value="ECO:0007669"/>
    <property type="project" value="UniProtKB-KW"/>
</dbReference>